<dbReference type="GO" id="GO:0016020">
    <property type="term" value="C:membrane"/>
    <property type="evidence" value="ECO:0007669"/>
    <property type="project" value="UniProtKB-SubCell"/>
</dbReference>
<evidence type="ECO:0000256" key="4">
    <source>
        <dbReference type="ARBA" id="ARBA00022692"/>
    </source>
</evidence>
<evidence type="ECO:0000256" key="6">
    <source>
        <dbReference type="ARBA" id="ARBA00023136"/>
    </source>
</evidence>
<organism evidence="9">
    <name type="scientific">Gongylonema pulchrum</name>
    <dbReference type="NCBI Taxonomy" id="637853"/>
    <lineage>
        <taxon>Eukaryota</taxon>
        <taxon>Metazoa</taxon>
        <taxon>Ecdysozoa</taxon>
        <taxon>Nematoda</taxon>
        <taxon>Chromadorea</taxon>
        <taxon>Rhabditida</taxon>
        <taxon>Spirurina</taxon>
        <taxon>Spiruromorpha</taxon>
        <taxon>Spiruroidea</taxon>
        <taxon>Gongylonematidae</taxon>
        <taxon>Gongylonema</taxon>
    </lineage>
</organism>
<dbReference type="InterPro" id="IPR028266">
    <property type="entry name" value="TP53I11"/>
</dbReference>
<protein>
    <recommendedName>
        <fullName evidence="2">Tumor protein p53-inducible protein 11</fullName>
    </recommendedName>
    <alternativeName>
        <fullName evidence="7">p53-induced gene 11 protein</fullName>
    </alternativeName>
</protein>
<dbReference type="PANTHER" id="PTHR31584:SF1">
    <property type="entry name" value="TUMOR PROTEIN P53-INDUCIBLE PROTEIN 11"/>
    <property type="match status" value="1"/>
</dbReference>
<keyword evidence="4 8" id="KW-0812">Transmembrane</keyword>
<feature type="transmembrane region" description="Helical" evidence="8">
    <location>
        <begin position="12"/>
        <end position="38"/>
    </location>
</feature>
<feature type="transmembrane region" description="Helical" evidence="8">
    <location>
        <begin position="85"/>
        <end position="106"/>
    </location>
</feature>
<accession>A0A183CXC5</accession>
<sequence>LLGINESLYVRLPAGLVLWTTALTVYMHISGIACLIAPSLASDIEFAYRSPPTDLFPIRMYGVALVAYGLLFHSSLMLKDPRTQLSSILLSVVVLFGLQLIVGLYSGHLNRLLLFFRTVMLIGSFIYQSLVDAQVSIIYKLCQSSIFSACTYKCIRSDCPTSSANEARSPRPYHLLTCEPY</sequence>
<dbReference type="AlphaFoldDB" id="A0A183CXC5"/>
<evidence type="ECO:0000256" key="5">
    <source>
        <dbReference type="ARBA" id="ARBA00022989"/>
    </source>
</evidence>
<keyword evidence="5 8" id="KW-1133">Transmembrane helix</keyword>
<keyword evidence="6 8" id="KW-0472">Membrane</keyword>
<evidence type="ECO:0000256" key="7">
    <source>
        <dbReference type="ARBA" id="ARBA00032100"/>
    </source>
</evidence>
<evidence type="ECO:0000313" key="9">
    <source>
        <dbReference type="WBParaSite" id="GPUH_0000111601-mRNA-1"/>
    </source>
</evidence>
<proteinExistence type="predicted"/>
<evidence type="ECO:0000256" key="3">
    <source>
        <dbReference type="ARBA" id="ARBA00022553"/>
    </source>
</evidence>
<evidence type="ECO:0000256" key="8">
    <source>
        <dbReference type="SAM" id="Phobius"/>
    </source>
</evidence>
<feature type="transmembrane region" description="Helical" evidence="8">
    <location>
        <begin position="58"/>
        <end position="78"/>
    </location>
</feature>
<comment type="subcellular location">
    <subcellularLocation>
        <location evidence="1">Membrane</location>
        <topology evidence="1">Multi-pass membrane protein</topology>
    </subcellularLocation>
</comment>
<evidence type="ECO:0000256" key="1">
    <source>
        <dbReference type="ARBA" id="ARBA00004141"/>
    </source>
</evidence>
<evidence type="ECO:0000256" key="2">
    <source>
        <dbReference type="ARBA" id="ARBA00019449"/>
    </source>
</evidence>
<keyword evidence="3" id="KW-0597">Phosphoprotein</keyword>
<dbReference type="PANTHER" id="PTHR31584">
    <property type="entry name" value="TUMOR PROTEIN P53-INDUCIBLE PROTEIN 11"/>
    <property type="match status" value="1"/>
</dbReference>
<reference evidence="9" key="1">
    <citation type="submission" date="2016-06" db="UniProtKB">
        <authorList>
            <consortium name="WormBaseParasite"/>
        </authorList>
    </citation>
    <scope>IDENTIFICATION</scope>
</reference>
<name>A0A183CXC5_9BILA</name>
<dbReference type="WBParaSite" id="GPUH_0000111601-mRNA-1">
    <property type="protein sequence ID" value="GPUH_0000111601-mRNA-1"/>
    <property type="gene ID" value="GPUH_0000111601"/>
</dbReference>